<accession>A0AAD9PVI3</accession>
<dbReference type="Gene3D" id="3.30.70.2330">
    <property type="match status" value="1"/>
</dbReference>
<reference evidence="1" key="2">
    <citation type="journal article" date="2023" name="Science">
        <title>Genomic signatures of disease resistance in endangered staghorn corals.</title>
        <authorList>
            <person name="Vollmer S.V."/>
            <person name="Selwyn J.D."/>
            <person name="Despard B.A."/>
            <person name="Roesel C.L."/>
        </authorList>
    </citation>
    <scope>NUCLEOTIDE SEQUENCE</scope>
    <source>
        <strain evidence="1">K2</strain>
    </source>
</reference>
<name>A0AAD9PVI3_ACRCE</name>
<proteinExistence type="predicted"/>
<protein>
    <recommendedName>
        <fullName evidence="3">HIRAN domain-containing protein</fullName>
    </recommendedName>
</protein>
<dbReference type="Proteomes" id="UP001249851">
    <property type="component" value="Unassembled WGS sequence"/>
</dbReference>
<keyword evidence="2" id="KW-1185">Reference proteome</keyword>
<organism evidence="1 2">
    <name type="scientific">Acropora cervicornis</name>
    <name type="common">Staghorn coral</name>
    <dbReference type="NCBI Taxonomy" id="6130"/>
    <lineage>
        <taxon>Eukaryota</taxon>
        <taxon>Metazoa</taxon>
        <taxon>Cnidaria</taxon>
        <taxon>Anthozoa</taxon>
        <taxon>Hexacorallia</taxon>
        <taxon>Scleractinia</taxon>
        <taxon>Astrocoeniina</taxon>
        <taxon>Acroporidae</taxon>
        <taxon>Acropora</taxon>
    </lineage>
</organism>
<evidence type="ECO:0008006" key="3">
    <source>
        <dbReference type="Google" id="ProtNLM"/>
    </source>
</evidence>
<comment type="caution">
    <text evidence="1">The sequence shown here is derived from an EMBL/GenBank/DDBJ whole genome shotgun (WGS) entry which is preliminary data.</text>
</comment>
<dbReference type="EMBL" id="JARQWQ010000120">
    <property type="protein sequence ID" value="KAK2549852.1"/>
    <property type="molecule type" value="Genomic_DNA"/>
</dbReference>
<evidence type="ECO:0000313" key="2">
    <source>
        <dbReference type="Proteomes" id="UP001249851"/>
    </source>
</evidence>
<sequence length="139" mass="15504">MSKVVINNCVMKGQHVYEHAVNVGDTYECLPETNNSNDAKAIAMRSTSNEVIGHVPVNLCDYVSDLFTRFPGKLVMLCQITSLPLPSHPPWPWIWQPSGGIIVPCNYILLCDPKDHLLIYQILHEAIVFAPGSYVTIEP</sequence>
<reference evidence="1" key="1">
    <citation type="journal article" date="2023" name="G3 (Bethesda)">
        <title>Whole genome assembly and annotation of the endangered Caribbean coral Acropora cervicornis.</title>
        <authorList>
            <person name="Selwyn J.D."/>
            <person name="Vollmer S.V."/>
        </authorList>
    </citation>
    <scope>NUCLEOTIDE SEQUENCE</scope>
    <source>
        <strain evidence="1">K2</strain>
    </source>
</reference>
<dbReference type="AlphaFoldDB" id="A0AAD9PVI3"/>
<evidence type="ECO:0000313" key="1">
    <source>
        <dbReference type="EMBL" id="KAK2549852.1"/>
    </source>
</evidence>
<gene>
    <name evidence="1" type="ORF">P5673_029674</name>
</gene>